<evidence type="ECO:0000256" key="1">
    <source>
        <dbReference type="ARBA" id="ARBA00022527"/>
    </source>
</evidence>
<keyword evidence="5" id="KW-0808">Transferase</keyword>
<proteinExistence type="predicted"/>
<dbReference type="PANTHER" id="PTHR35526">
    <property type="entry name" value="ANTI-SIGMA-F FACTOR RSBW-RELATED"/>
    <property type="match status" value="1"/>
</dbReference>
<feature type="domain" description="MEDS" evidence="4">
    <location>
        <begin position="39"/>
        <end position="185"/>
    </location>
</feature>
<dbReference type="SUPFAM" id="SSF55874">
    <property type="entry name" value="ATPase domain of HSP90 chaperone/DNA topoisomerase II/histidine kinase"/>
    <property type="match status" value="1"/>
</dbReference>
<dbReference type="InterPro" id="IPR025847">
    <property type="entry name" value="MEDS_domain"/>
</dbReference>
<sequence>MDRRAGACATRTEHARAGQGQAEPGREASPDGRGAPGLRHTAVLVRSPGEGADVAAAAVEEGLLAGDLTVLAGAPDRVDAVRRALGGRVGAVEDDPRVVLLGARAPDATAAVRQLVERAAGSGSGRLRVIAQPDFQADPRRWREIRRYEAASNELCAGAPVTALCVYDEETLPADAVDTARLTHPELVSGGVREASPRYLPPAACLRGLAGVREPVEAAAPVWAVDGVPTLPALRSGLRRALAAVVPDPDLLADLHLAVSEVAANAFRHGRPPVSARVWADGSAVVCRVTDSGAGFDDPFAGFLPAHGDDLGAGGMGLWLARKLWDSVDLVPGPAGGFTVRLATTLPRPGGA</sequence>
<dbReference type="Gene3D" id="3.30.565.10">
    <property type="entry name" value="Histidine kinase-like ATPase, C-terminal domain"/>
    <property type="match status" value="1"/>
</dbReference>
<name>A0A1I5I7M2_9ACTN</name>
<dbReference type="Proteomes" id="UP000183642">
    <property type="component" value="Unassembled WGS sequence"/>
</dbReference>
<dbReference type="NCBIfam" id="NF041045">
    <property type="entry name" value="RsbA_anti_sig"/>
    <property type="match status" value="1"/>
</dbReference>
<gene>
    <name evidence="5" type="ORF">SAMN05660359_04349</name>
</gene>
<reference evidence="6" key="1">
    <citation type="submission" date="2016-10" db="EMBL/GenBank/DDBJ databases">
        <authorList>
            <person name="Varghese N."/>
            <person name="Submissions S."/>
        </authorList>
    </citation>
    <scope>NUCLEOTIDE SEQUENCE [LARGE SCALE GENOMIC DNA]</scope>
    <source>
        <strain evidence="6">DSM 43161</strain>
    </source>
</reference>
<dbReference type="PANTHER" id="PTHR35526:SF3">
    <property type="entry name" value="ANTI-SIGMA-F FACTOR RSBW"/>
    <property type="match status" value="1"/>
</dbReference>
<evidence type="ECO:0000313" key="5">
    <source>
        <dbReference type="EMBL" id="SFO56279.1"/>
    </source>
</evidence>
<keyword evidence="5" id="KW-0418">Kinase</keyword>
<evidence type="ECO:0000259" key="4">
    <source>
        <dbReference type="Pfam" id="PF14417"/>
    </source>
</evidence>
<dbReference type="InterPro" id="IPR036890">
    <property type="entry name" value="HATPase_C_sf"/>
</dbReference>
<dbReference type="GO" id="GO:0004674">
    <property type="term" value="F:protein serine/threonine kinase activity"/>
    <property type="evidence" value="ECO:0007669"/>
    <property type="project" value="UniProtKB-KW"/>
</dbReference>
<dbReference type="AlphaFoldDB" id="A0A1I5I7M2"/>
<protein>
    <submittedName>
        <fullName evidence="5">Anti-sigma regulatory factor (Ser/Thr protein kinase)</fullName>
    </submittedName>
</protein>
<keyword evidence="6" id="KW-1185">Reference proteome</keyword>
<evidence type="ECO:0000256" key="2">
    <source>
        <dbReference type="SAM" id="MobiDB-lite"/>
    </source>
</evidence>
<feature type="compositionally biased region" description="Basic and acidic residues" evidence="2">
    <location>
        <begin position="1"/>
        <end position="16"/>
    </location>
</feature>
<feature type="region of interest" description="Disordered" evidence="2">
    <location>
        <begin position="1"/>
        <end position="38"/>
    </location>
</feature>
<dbReference type="InterPro" id="IPR047718">
    <property type="entry name" value="RsbA-like_anti_sig"/>
</dbReference>
<accession>A0A1I5I7M2</accession>
<dbReference type="InterPro" id="IPR003594">
    <property type="entry name" value="HATPase_dom"/>
</dbReference>
<feature type="domain" description="Histidine kinase/HSP90-like ATPase" evidence="3">
    <location>
        <begin position="231"/>
        <end position="341"/>
    </location>
</feature>
<dbReference type="EMBL" id="FOWE01000012">
    <property type="protein sequence ID" value="SFO56279.1"/>
    <property type="molecule type" value="Genomic_DNA"/>
</dbReference>
<keyword evidence="1" id="KW-0723">Serine/threonine-protein kinase</keyword>
<dbReference type="Pfam" id="PF13581">
    <property type="entry name" value="HATPase_c_2"/>
    <property type="match status" value="1"/>
</dbReference>
<dbReference type="CDD" id="cd16936">
    <property type="entry name" value="HATPase_RsbW-like"/>
    <property type="match status" value="1"/>
</dbReference>
<organism evidence="5 6">
    <name type="scientific">Geodermatophilus obscurus</name>
    <dbReference type="NCBI Taxonomy" id="1861"/>
    <lineage>
        <taxon>Bacteria</taxon>
        <taxon>Bacillati</taxon>
        <taxon>Actinomycetota</taxon>
        <taxon>Actinomycetes</taxon>
        <taxon>Geodermatophilales</taxon>
        <taxon>Geodermatophilaceae</taxon>
        <taxon>Geodermatophilus</taxon>
    </lineage>
</organism>
<evidence type="ECO:0000259" key="3">
    <source>
        <dbReference type="Pfam" id="PF13581"/>
    </source>
</evidence>
<evidence type="ECO:0000313" key="6">
    <source>
        <dbReference type="Proteomes" id="UP000183642"/>
    </source>
</evidence>
<dbReference type="Pfam" id="PF14417">
    <property type="entry name" value="MEDS"/>
    <property type="match status" value="1"/>
</dbReference>
<dbReference type="InterPro" id="IPR050267">
    <property type="entry name" value="Anti-sigma-factor_SerPK"/>
</dbReference>